<name>A0A4Q1UFX7_9LACO</name>
<dbReference type="Gene3D" id="1.10.10.10">
    <property type="entry name" value="Winged helix-like DNA-binding domain superfamily/Winged helix DNA-binding domain"/>
    <property type="match status" value="1"/>
</dbReference>
<proteinExistence type="predicted"/>
<dbReference type="GO" id="GO:0045892">
    <property type="term" value="P:negative regulation of DNA-templated transcription"/>
    <property type="evidence" value="ECO:0007669"/>
    <property type="project" value="TreeGrafter"/>
</dbReference>
<dbReference type="Proteomes" id="UP000290475">
    <property type="component" value="Unassembled WGS sequence"/>
</dbReference>
<dbReference type="Pfam" id="PF07702">
    <property type="entry name" value="UTRA"/>
    <property type="match status" value="1"/>
</dbReference>
<protein>
    <submittedName>
        <fullName evidence="5">GntR family transcriptional regulator</fullName>
    </submittedName>
</protein>
<dbReference type="EMBL" id="MSSM01000001">
    <property type="protein sequence ID" value="RXT30673.1"/>
    <property type="molecule type" value="Genomic_DNA"/>
</dbReference>
<dbReference type="PANTHER" id="PTHR44846">
    <property type="entry name" value="MANNOSYL-D-GLYCERATE TRANSPORT/METABOLISM SYSTEM REPRESSOR MNGR-RELATED"/>
    <property type="match status" value="1"/>
</dbReference>
<evidence type="ECO:0000256" key="2">
    <source>
        <dbReference type="ARBA" id="ARBA00023125"/>
    </source>
</evidence>
<dbReference type="SUPFAM" id="SSF46785">
    <property type="entry name" value="Winged helix' DNA-binding domain"/>
    <property type="match status" value="1"/>
</dbReference>
<keyword evidence="3" id="KW-0804">Transcription</keyword>
<dbReference type="GO" id="GO:0003677">
    <property type="term" value="F:DNA binding"/>
    <property type="evidence" value="ECO:0007669"/>
    <property type="project" value="UniProtKB-KW"/>
</dbReference>
<dbReference type="InterPro" id="IPR028978">
    <property type="entry name" value="Chorismate_lyase_/UTRA_dom_sf"/>
</dbReference>
<keyword evidence="2" id="KW-0238">DNA-binding</keyword>
<dbReference type="InterPro" id="IPR000524">
    <property type="entry name" value="Tscrpt_reg_HTH_GntR"/>
</dbReference>
<dbReference type="PROSITE" id="PS50949">
    <property type="entry name" value="HTH_GNTR"/>
    <property type="match status" value="1"/>
</dbReference>
<dbReference type="InterPro" id="IPR036390">
    <property type="entry name" value="WH_DNA-bd_sf"/>
</dbReference>
<accession>A0A4Q1UFX7</accession>
<organism evidence="5 6">
    <name type="scientific">Lacticaseibacillus chiayiensis</name>
    <dbReference type="NCBI Taxonomy" id="2100821"/>
    <lineage>
        <taxon>Bacteria</taxon>
        <taxon>Bacillati</taxon>
        <taxon>Bacillota</taxon>
        <taxon>Bacilli</taxon>
        <taxon>Lactobacillales</taxon>
        <taxon>Lactobacillaceae</taxon>
        <taxon>Lacticaseibacillus</taxon>
    </lineage>
</organism>
<evidence type="ECO:0000259" key="4">
    <source>
        <dbReference type="PROSITE" id="PS50949"/>
    </source>
</evidence>
<dbReference type="SUPFAM" id="SSF64288">
    <property type="entry name" value="Chorismate lyase-like"/>
    <property type="match status" value="1"/>
</dbReference>
<dbReference type="RefSeq" id="WP_129300613.1">
    <property type="nucleotide sequence ID" value="NZ_MSSM01000001.1"/>
</dbReference>
<dbReference type="CDD" id="cd07377">
    <property type="entry name" value="WHTH_GntR"/>
    <property type="match status" value="1"/>
</dbReference>
<dbReference type="Pfam" id="PF00392">
    <property type="entry name" value="GntR"/>
    <property type="match status" value="1"/>
</dbReference>
<reference evidence="5 6" key="1">
    <citation type="submission" date="2017-01" db="EMBL/GenBank/DDBJ databases">
        <title>Lactobacillus chiayiensis sp. nov., a lactic acid bacterium isolated from compost.</title>
        <authorList>
            <person name="Huang C.-H."/>
        </authorList>
    </citation>
    <scope>NUCLEOTIDE SEQUENCE [LARGE SCALE GENOMIC DNA]</scope>
    <source>
        <strain evidence="6">chh01</strain>
    </source>
</reference>
<dbReference type="GO" id="GO:0003700">
    <property type="term" value="F:DNA-binding transcription factor activity"/>
    <property type="evidence" value="ECO:0007669"/>
    <property type="project" value="InterPro"/>
</dbReference>
<evidence type="ECO:0000256" key="1">
    <source>
        <dbReference type="ARBA" id="ARBA00023015"/>
    </source>
</evidence>
<comment type="caution">
    <text evidence="5">The sequence shown here is derived from an EMBL/GenBank/DDBJ whole genome shotgun (WGS) entry which is preliminary data.</text>
</comment>
<evidence type="ECO:0000313" key="5">
    <source>
        <dbReference type="EMBL" id="RXT30673.1"/>
    </source>
</evidence>
<dbReference type="PRINTS" id="PR00035">
    <property type="entry name" value="HTHGNTR"/>
</dbReference>
<gene>
    <name evidence="5" type="ORF">BVJ53_00195</name>
</gene>
<dbReference type="InterPro" id="IPR050679">
    <property type="entry name" value="Bact_HTH_transcr_reg"/>
</dbReference>
<dbReference type="NCBIfam" id="NF041547">
    <property type="entry name" value="GntR_LSA1692"/>
    <property type="match status" value="1"/>
</dbReference>
<feature type="domain" description="HTH gntR-type" evidence="4">
    <location>
        <begin position="1"/>
        <end position="69"/>
    </location>
</feature>
<evidence type="ECO:0000313" key="6">
    <source>
        <dbReference type="Proteomes" id="UP000290475"/>
    </source>
</evidence>
<dbReference type="AlphaFoldDB" id="A0A4Q1UFX7"/>
<evidence type="ECO:0000256" key="3">
    <source>
        <dbReference type="ARBA" id="ARBA00023163"/>
    </source>
</evidence>
<dbReference type="Gene3D" id="3.40.1410.10">
    <property type="entry name" value="Chorismate lyase-like"/>
    <property type="match status" value="1"/>
</dbReference>
<dbReference type="PANTHER" id="PTHR44846:SF1">
    <property type="entry name" value="MANNOSYL-D-GLYCERATE TRANSPORT_METABOLISM SYSTEM REPRESSOR MNGR-RELATED"/>
    <property type="match status" value="1"/>
</dbReference>
<sequence>MAKFEEVADALSHRVRDGIYTTSQRLPSEYDLAKEFGVSRLTVRKAIDLLIRKQLLVKSPGKGTYVMSYSDKVESGRMGLQGFTEAAKAYGKESRTEVLSFGSLDPIPEEIGRVLGCDQQVHKTVDLLVRRRFWDEEPMTVEHVAICHEYIDGLKAKDFEGSLFALLEKRVAIAYSHQEVEAVLMDPDLAALLDGKKGDPLLLVHSVTYTADAKPILYDISYYRADKYSFKSTLTRDHV</sequence>
<keyword evidence="1" id="KW-0805">Transcription regulation</keyword>
<dbReference type="InterPro" id="IPR011663">
    <property type="entry name" value="UTRA"/>
</dbReference>
<dbReference type="SMART" id="SM00345">
    <property type="entry name" value="HTH_GNTR"/>
    <property type="match status" value="1"/>
</dbReference>
<dbReference type="InterPro" id="IPR036388">
    <property type="entry name" value="WH-like_DNA-bd_sf"/>
</dbReference>
<dbReference type="SMART" id="SM00866">
    <property type="entry name" value="UTRA"/>
    <property type="match status" value="1"/>
</dbReference>